<comment type="caution">
    <text evidence="3">The sequence shown here is derived from an EMBL/GenBank/DDBJ whole genome shotgun (WGS) entry which is preliminary data.</text>
</comment>
<keyword evidence="1" id="KW-1133">Transmembrane helix</keyword>
<dbReference type="Pfam" id="PF00535">
    <property type="entry name" value="Glycos_transf_2"/>
    <property type="match status" value="1"/>
</dbReference>
<dbReference type="PANTHER" id="PTHR43630:SF2">
    <property type="entry name" value="GLYCOSYLTRANSFERASE"/>
    <property type="match status" value="1"/>
</dbReference>
<reference evidence="3 4" key="1">
    <citation type="journal article" date="2016" name="Nat. Commun.">
        <title>Thousands of microbial genomes shed light on interconnected biogeochemical processes in an aquifer system.</title>
        <authorList>
            <person name="Anantharaman K."/>
            <person name="Brown C.T."/>
            <person name="Hug L.A."/>
            <person name="Sharon I."/>
            <person name="Castelle C.J."/>
            <person name="Probst A.J."/>
            <person name="Thomas B.C."/>
            <person name="Singh A."/>
            <person name="Wilkins M.J."/>
            <person name="Karaoz U."/>
            <person name="Brodie E.L."/>
            <person name="Williams K.H."/>
            <person name="Hubbard S.S."/>
            <person name="Banfield J.F."/>
        </authorList>
    </citation>
    <scope>NUCLEOTIDE SEQUENCE [LARGE SCALE GENOMIC DNA]</scope>
</reference>
<feature type="transmembrane region" description="Helical" evidence="1">
    <location>
        <begin position="250"/>
        <end position="272"/>
    </location>
</feature>
<dbReference type="EMBL" id="MFDB01000008">
    <property type="protein sequence ID" value="OGE33581.1"/>
    <property type="molecule type" value="Genomic_DNA"/>
</dbReference>
<evidence type="ECO:0000259" key="2">
    <source>
        <dbReference type="Pfam" id="PF00535"/>
    </source>
</evidence>
<dbReference type="AlphaFoldDB" id="A0A1F5JYT0"/>
<dbReference type="InterPro" id="IPR001173">
    <property type="entry name" value="Glyco_trans_2-like"/>
</dbReference>
<feature type="domain" description="Glycosyltransferase 2-like" evidence="2">
    <location>
        <begin position="9"/>
        <end position="136"/>
    </location>
</feature>
<accession>A0A1F5JYT0</accession>
<dbReference type="Proteomes" id="UP000177258">
    <property type="component" value="Unassembled WGS sequence"/>
</dbReference>
<gene>
    <name evidence="3" type="ORF">A3D83_01260</name>
</gene>
<keyword evidence="1" id="KW-0812">Transmembrane</keyword>
<dbReference type="PANTHER" id="PTHR43630">
    <property type="entry name" value="POLY-BETA-1,6-N-ACETYL-D-GLUCOSAMINE SYNTHASE"/>
    <property type="match status" value="1"/>
</dbReference>
<proteinExistence type="predicted"/>
<evidence type="ECO:0000313" key="3">
    <source>
        <dbReference type="EMBL" id="OGE33581.1"/>
    </source>
</evidence>
<dbReference type="InterPro" id="IPR029044">
    <property type="entry name" value="Nucleotide-diphossugar_trans"/>
</dbReference>
<sequence>MNFNDKHVSAIITSKNEAGVISNLIRSLKKQTYKNLKIILIDNHSRDKTIQVAKKLGVKIYNYGPERSAQRNFGAKKTKGEFLFFLDADMKLSPAVVEECVKVCDSDKKIGALFVPEISIASNFWEKAKAFERSFYNEKGDEITDAARFFKRDAFEKSGGYDEAITGPEDWELTGRIKASGYKTERIRSVIYHYERINSLFSLVRKKFYYGLRLHRYLSKQNVPAFSPKTIYFLRPVFYKNFNKIIAHPVLSVGMFIMLVLELFAGGLGYLIGKANKL</sequence>
<evidence type="ECO:0000313" key="4">
    <source>
        <dbReference type="Proteomes" id="UP000177258"/>
    </source>
</evidence>
<evidence type="ECO:0000256" key="1">
    <source>
        <dbReference type="SAM" id="Phobius"/>
    </source>
</evidence>
<protein>
    <recommendedName>
        <fullName evidence="2">Glycosyltransferase 2-like domain-containing protein</fullName>
    </recommendedName>
</protein>
<name>A0A1F5JYT0_9BACT</name>
<keyword evidence="1" id="KW-0472">Membrane</keyword>
<organism evidence="3 4">
    <name type="scientific">Candidatus Daviesbacteria bacterium RIFCSPHIGHO2_02_FULL_41_10</name>
    <dbReference type="NCBI Taxonomy" id="1797774"/>
    <lineage>
        <taxon>Bacteria</taxon>
        <taxon>Candidatus Daviesiibacteriota</taxon>
    </lineage>
</organism>
<dbReference type="Gene3D" id="3.90.550.10">
    <property type="entry name" value="Spore Coat Polysaccharide Biosynthesis Protein SpsA, Chain A"/>
    <property type="match status" value="1"/>
</dbReference>
<dbReference type="SUPFAM" id="SSF53448">
    <property type="entry name" value="Nucleotide-diphospho-sugar transferases"/>
    <property type="match status" value="1"/>
</dbReference>